<organism evidence="2 3">
    <name type="scientific">Flavobacterium sandaracinum</name>
    <dbReference type="NCBI Taxonomy" id="2541733"/>
    <lineage>
        <taxon>Bacteria</taxon>
        <taxon>Pseudomonadati</taxon>
        <taxon>Bacteroidota</taxon>
        <taxon>Flavobacteriia</taxon>
        <taxon>Flavobacteriales</taxon>
        <taxon>Flavobacteriaceae</taxon>
        <taxon>Flavobacterium</taxon>
    </lineage>
</organism>
<name>A0A4R5CU64_9FLAO</name>
<gene>
    <name evidence="2" type="ORF">E0F91_14655</name>
</gene>
<dbReference type="Proteomes" id="UP000294644">
    <property type="component" value="Unassembled WGS sequence"/>
</dbReference>
<evidence type="ECO:0000313" key="3">
    <source>
        <dbReference type="Proteomes" id="UP000294644"/>
    </source>
</evidence>
<proteinExistence type="predicted"/>
<dbReference type="OrthoDB" id="1450227at2"/>
<sequence length="383" mass="42522">MRRVKFQPSRPVKVLTPDACGSTGGGGTSGSTGSNGTSGSTGSDGGFGDPYGTGGGGGYDNSDYPTDDTNTENYQQYITIPILSAENSFDIKNTGIFYNSLSLQQQQWAIDNPNSYNQIIQYQIDNVWSDESKAFAIEAINSIKEGSDVDLTYKVIVDKSFKDNPCLNEVYEKLGKAPTFNNYLKEYDSDFSVVDLKLSVGVDTQYSLAGAVTYKPINSLIEIKFNPNKLNTPPLNIAITFIHEMIHAETYRKLLILSGKGEIPWSSDFIESIKNNEEKIAHYYMMYRYEIPLGESPSEPQHEYMAQLSRNIITDVMKQFDSSQSEDVYNALAWIGLMGEGEPNPLTGLPPQPTAAWAAIPQVERVKILKIYFDFIENNTPCQ</sequence>
<feature type="compositionally biased region" description="Low complexity" evidence="1">
    <location>
        <begin position="31"/>
        <end position="41"/>
    </location>
</feature>
<keyword evidence="3" id="KW-1185">Reference proteome</keyword>
<dbReference type="EMBL" id="SMFN01000021">
    <property type="protein sequence ID" value="TDE01365.1"/>
    <property type="molecule type" value="Genomic_DNA"/>
</dbReference>
<feature type="compositionally biased region" description="Gly residues" evidence="1">
    <location>
        <begin position="42"/>
        <end position="59"/>
    </location>
</feature>
<evidence type="ECO:0000256" key="1">
    <source>
        <dbReference type="SAM" id="MobiDB-lite"/>
    </source>
</evidence>
<dbReference type="AlphaFoldDB" id="A0A4R5CU64"/>
<feature type="region of interest" description="Disordered" evidence="1">
    <location>
        <begin position="1"/>
        <end position="70"/>
    </location>
</feature>
<protein>
    <submittedName>
        <fullName evidence="2">Uncharacterized protein</fullName>
    </submittedName>
</protein>
<evidence type="ECO:0000313" key="2">
    <source>
        <dbReference type="EMBL" id="TDE01365.1"/>
    </source>
</evidence>
<dbReference type="RefSeq" id="WP_132067198.1">
    <property type="nucleotide sequence ID" value="NZ_SMFN01000021.1"/>
</dbReference>
<comment type="caution">
    <text evidence="2">The sequence shown here is derived from an EMBL/GenBank/DDBJ whole genome shotgun (WGS) entry which is preliminary data.</text>
</comment>
<accession>A0A4R5CU64</accession>
<reference evidence="2 3" key="1">
    <citation type="submission" date="2019-03" db="EMBL/GenBank/DDBJ databases">
        <title>Flavobacterium LB-D12 sp. nov., isolated from arctic soil.</title>
        <authorList>
            <person name="Chaudhary D.K."/>
        </authorList>
    </citation>
    <scope>NUCLEOTIDE SEQUENCE [LARGE SCALE GENOMIC DNA]</scope>
    <source>
        <strain evidence="2 3">LB-D12</strain>
    </source>
</reference>